<dbReference type="GO" id="GO:0006508">
    <property type="term" value="P:proteolysis"/>
    <property type="evidence" value="ECO:0007669"/>
    <property type="project" value="UniProtKB-KW"/>
</dbReference>
<dbReference type="Proteomes" id="UP000239650">
    <property type="component" value="Unassembled WGS sequence"/>
</dbReference>
<evidence type="ECO:0000256" key="6">
    <source>
        <dbReference type="RuleBase" id="RU364089"/>
    </source>
</evidence>
<dbReference type="Pfam" id="PF03577">
    <property type="entry name" value="Peptidase_C69"/>
    <property type="match status" value="1"/>
</dbReference>
<dbReference type="InterPro" id="IPR047804">
    <property type="entry name" value="C69_dipept_A-like"/>
</dbReference>
<evidence type="ECO:0000256" key="1">
    <source>
        <dbReference type="ARBA" id="ARBA00001670"/>
    </source>
</evidence>
<comment type="similarity">
    <text evidence="2 6">Belongs to the peptidase C69 family.</text>
</comment>
<dbReference type="Gene3D" id="3.60.60.10">
    <property type="entry name" value="Penicillin V Acylase, Chain A"/>
    <property type="match status" value="1"/>
</dbReference>
<dbReference type="PANTHER" id="PTHR12994:SF17">
    <property type="entry name" value="LD30995P"/>
    <property type="match status" value="1"/>
</dbReference>
<comment type="catalytic activity">
    <reaction evidence="1">
        <text>an L-aminoacyl-L-amino acid + H2O = 2 an L-alpha-amino acid</text>
        <dbReference type="Rhea" id="RHEA:48940"/>
        <dbReference type="ChEBI" id="CHEBI:15377"/>
        <dbReference type="ChEBI" id="CHEBI:59869"/>
        <dbReference type="ChEBI" id="CHEBI:77460"/>
        <dbReference type="EC" id="3.4.13.19"/>
    </reaction>
</comment>
<dbReference type="PANTHER" id="PTHR12994">
    <property type="entry name" value="SECERNIN"/>
    <property type="match status" value="1"/>
</dbReference>
<evidence type="ECO:0000313" key="7">
    <source>
        <dbReference type="EMBL" id="SPE21188.1"/>
    </source>
</evidence>
<dbReference type="InterPro" id="IPR005322">
    <property type="entry name" value="Peptidase_C69"/>
</dbReference>
<evidence type="ECO:0000313" key="8">
    <source>
        <dbReference type="Proteomes" id="UP000239650"/>
    </source>
</evidence>
<name>A0AAE8J697_LATSK</name>
<keyword evidence="3 6" id="KW-0645">Protease</keyword>
<dbReference type="GO" id="GO:0016805">
    <property type="term" value="F:dipeptidase activity"/>
    <property type="evidence" value="ECO:0007669"/>
    <property type="project" value="UniProtKB-KW"/>
</dbReference>
<evidence type="ECO:0000256" key="5">
    <source>
        <dbReference type="ARBA" id="ARBA00022997"/>
    </source>
</evidence>
<dbReference type="NCBIfam" id="NF033678">
    <property type="entry name" value="C69_fam_dipept"/>
    <property type="match status" value="1"/>
</dbReference>
<dbReference type="EMBL" id="OKRC01000005">
    <property type="protein sequence ID" value="SPE21188.1"/>
    <property type="molecule type" value="Genomic_DNA"/>
</dbReference>
<evidence type="ECO:0000256" key="4">
    <source>
        <dbReference type="ARBA" id="ARBA00022801"/>
    </source>
</evidence>
<keyword evidence="5 6" id="KW-0224">Dipeptidase</keyword>
<dbReference type="EC" id="3.4.-.-" evidence="6"/>
<evidence type="ECO:0000256" key="2">
    <source>
        <dbReference type="ARBA" id="ARBA00007225"/>
    </source>
</evidence>
<accession>A0AAE8J697</accession>
<protein>
    <recommendedName>
        <fullName evidence="6">Dipeptidase</fullName>
        <ecNumber evidence="6">3.4.-.-</ecNumber>
    </recommendedName>
</protein>
<reference evidence="7 8" key="1">
    <citation type="submission" date="2018-02" db="EMBL/GenBank/DDBJ databases">
        <authorList>
            <person name="Rodrigo-Torres L."/>
            <person name="Arahal R. D."/>
            <person name="Lucena T."/>
        </authorList>
    </citation>
    <scope>NUCLEOTIDE SEQUENCE [LARGE SCALE GENOMIC DNA]</scope>
    <source>
        <strain evidence="7 8">CECT 9267</strain>
    </source>
</reference>
<keyword evidence="4 6" id="KW-0378">Hydrolase</keyword>
<comment type="caution">
    <text evidence="7">The sequence shown here is derived from an EMBL/GenBank/DDBJ whole genome shotgun (WGS) entry which is preliminary data.</text>
</comment>
<organism evidence="7 8">
    <name type="scientific">Latilactobacillus sakei</name>
    <name type="common">Lactobacillus sakei</name>
    <dbReference type="NCBI Taxonomy" id="1599"/>
    <lineage>
        <taxon>Bacteria</taxon>
        <taxon>Bacillati</taxon>
        <taxon>Bacillota</taxon>
        <taxon>Bacilli</taxon>
        <taxon>Lactobacillales</taxon>
        <taxon>Lactobacillaceae</taxon>
        <taxon>Latilactobacillus</taxon>
    </lineage>
</organism>
<sequence>MNKRISSCTTILVGKKASLDGSTLIARNEDGYNKPNPQKFRVIQPADQPVDYTSAINGLKIKLPTSPLRYTSTPDADDQYGIWAGAGINSANVAMTACETITNNPHILAIDPLTNDGIGEADFVTLVLPYSQSARQAVLRLGQLLETYGTYETNGIAFSDHDEVWYLETIGGHHWAAIRIPDNAFVVAPNRLNIAEFDFTSPNTLFSEDLPSLIVQYHLNPDEDQVNLRHIFGTATIKDSHYNNPRAYAILKAFGGLDEGDYEDQELPFMMVPTKKLTIEAVKWALSSHFENTPFDPYGTGSKDDRQRYRTIGLNRNEETHILQIRNDVPEAIAGIHWLAFGPNTFNGLVPFYANTNTTSAVYRETQTSFDPNNIYWLNRLTALLGDTDFNRYQGLRDAFEAQALIDCRKIQLKTDAAILANPENSTAQLTVANQALADTYFMNLNQLLGKMVTTGANHMKLRYSLND</sequence>
<proteinExistence type="inferred from homology"/>
<dbReference type="GO" id="GO:0070004">
    <property type="term" value="F:cysteine-type exopeptidase activity"/>
    <property type="evidence" value="ECO:0007669"/>
    <property type="project" value="InterPro"/>
</dbReference>
<evidence type="ECO:0000256" key="3">
    <source>
        <dbReference type="ARBA" id="ARBA00022670"/>
    </source>
</evidence>
<dbReference type="GeneID" id="57133457"/>
<dbReference type="AlphaFoldDB" id="A0AAE8J697"/>
<dbReference type="RefSeq" id="WP_025015910.1">
    <property type="nucleotide sequence ID" value="NZ_CAKMCP010000001.1"/>
</dbReference>
<gene>
    <name evidence="7" type="primary">pepDA_1</name>
    <name evidence="7" type="ORF">LAS9267_01180</name>
</gene>